<dbReference type="WBParaSite" id="TCNE_0001018801-mRNA-1">
    <property type="protein sequence ID" value="TCNE_0001018801-mRNA-1"/>
    <property type="gene ID" value="TCNE_0001018801"/>
</dbReference>
<name>A0A183UNW8_TOXCA</name>
<dbReference type="EMBL" id="UYWY01020417">
    <property type="protein sequence ID" value="VDM41509.1"/>
    <property type="molecule type" value="Genomic_DNA"/>
</dbReference>
<dbReference type="GO" id="GO:0070008">
    <property type="term" value="F:serine-type exopeptidase activity"/>
    <property type="evidence" value="ECO:0007669"/>
    <property type="project" value="InterPro"/>
</dbReference>
<evidence type="ECO:0000256" key="2">
    <source>
        <dbReference type="ARBA" id="ARBA00022670"/>
    </source>
</evidence>
<evidence type="ECO:0000256" key="1">
    <source>
        <dbReference type="ARBA" id="ARBA00011079"/>
    </source>
</evidence>
<evidence type="ECO:0000313" key="8">
    <source>
        <dbReference type="WBParaSite" id="TCNE_0001018801-mRNA-1"/>
    </source>
</evidence>
<comment type="similarity">
    <text evidence="1">Belongs to the peptidase S28 family.</text>
</comment>
<evidence type="ECO:0000256" key="4">
    <source>
        <dbReference type="ARBA" id="ARBA00022801"/>
    </source>
</evidence>
<dbReference type="FunFam" id="1.20.120.980:FF:000003">
    <property type="entry name" value="Serine protease 16"/>
    <property type="match status" value="1"/>
</dbReference>
<protein>
    <submittedName>
        <fullName evidence="8">Serine protease K12H4.7</fullName>
    </submittedName>
</protein>
<keyword evidence="7" id="KW-1185">Reference proteome</keyword>
<accession>A0A183UNW8</accession>
<keyword evidence="5" id="KW-0325">Glycoprotein</keyword>
<dbReference type="GO" id="GO:0006508">
    <property type="term" value="P:proteolysis"/>
    <property type="evidence" value="ECO:0007669"/>
    <property type="project" value="UniProtKB-KW"/>
</dbReference>
<evidence type="ECO:0000256" key="3">
    <source>
        <dbReference type="ARBA" id="ARBA00022729"/>
    </source>
</evidence>
<evidence type="ECO:0000313" key="7">
    <source>
        <dbReference type="Proteomes" id="UP000050794"/>
    </source>
</evidence>
<dbReference type="Pfam" id="PF05577">
    <property type="entry name" value="Peptidase_S28"/>
    <property type="match status" value="3"/>
</dbReference>
<dbReference type="Gene3D" id="1.20.120.980">
    <property type="entry name" value="Serine carboxypeptidase S28, SKS domain"/>
    <property type="match status" value="2"/>
</dbReference>
<dbReference type="SUPFAM" id="SSF53474">
    <property type="entry name" value="alpha/beta-Hydrolases"/>
    <property type="match status" value="2"/>
</dbReference>
<keyword evidence="3" id="KW-0732">Signal</keyword>
<reference evidence="8" key="1">
    <citation type="submission" date="2016-06" db="UniProtKB">
        <authorList>
            <consortium name="WormBaseParasite"/>
        </authorList>
    </citation>
    <scope>IDENTIFICATION</scope>
</reference>
<evidence type="ECO:0000313" key="6">
    <source>
        <dbReference type="EMBL" id="VDM41509.1"/>
    </source>
</evidence>
<dbReference type="AlphaFoldDB" id="A0A183UNW8"/>
<dbReference type="InterPro" id="IPR008758">
    <property type="entry name" value="Peptidase_S28"/>
</dbReference>
<dbReference type="PANTHER" id="PTHR11010">
    <property type="entry name" value="PROTEASE S28 PRO-X CARBOXYPEPTIDASE-RELATED"/>
    <property type="match status" value="1"/>
</dbReference>
<dbReference type="GO" id="GO:0008239">
    <property type="term" value="F:dipeptidyl-peptidase activity"/>
    <property type="evidence" value="ECO:0007669"/>
    <property type="project" value="TreeGrafter"/>
</dbReference>
<dbReference type="InterPro" id="IPR029058">
    <property type="entry name" value="AB_hydrolase_fold"/>
</dbReference>
<organism evidence="7 8">
    <name type="scientific">Toxocara canis</name>
    <name type="common">Canine roundworm</name>
    <dbReference type="NCBI Taxonomy" id="6265"/>
    <lineage>
        <taxon>Eukaryota</taxon>
        <taxon>Metazoa</taxon>
        <taxon>Ecdysozoa</taxon>
        <taxon>Nematoda</taxon>
        <taxon>Chromadorea</taxon>
        <taxon>Rhabditida</taxon>
        <taxon>Spirurina</taxon>
        <taxon>Ascaridomorpha</taxon>
        <taxon>Ascaridoidea</taxon>
        <taxon>Toxocaridae</taxon>
        <taxon>Toxocara</taxon>
    </lineage>
</organism>
<keyword evidence="2" id="KW-0645">Protease</keyword>
<dbReference type="PANTHER" id="PTHR11010:SF34">
    <property type="entry name" value="SERINE PROTEASE F56F10.1-RELATED"/>
    <property type="match status" value="1"/>
</dbReference>
<dbReference type="Proteomes" id="UP000050794">
    <property type="component" value="Unassembled WGS sequence"/>
</dbReference>
<sequence>MNGRCRTQGSMFVAVALGSTGTHQWYGNAPEAPKETMLAVETFYVTQPIDHKNPSLGTWQQRVQYNPTFYRNESLIFLMIGGESPAAEKWVANPNITYLIWAKKYGAAVFQLEHRFFGNSRPYNDMKTSSLKYCTVDQALEDLASFIRQMNQKYGYVNPKWVTFGGSYPGALNAWFRARYPDLTVGAVASSAPLTFLLDYYAYPMVMENVLRETDTNCRDKVGNSITVILSKALTEAGRKELSEKLKLKPAFNETTLVVRDLQNMMAYLFGAFQGIVQYTYDGKNSITMGGFNVRNMCTAITNAPTSDPVLQMRAIIDWIYTFYPSDNGTLANSYSGLIDILKNTTFDDENGNENAALRGWMWLCCNELGVLQTTDQGRNIFGNMLPLNYYVDMCTDIFGESVNIVSIRDNNLAFRSKYGDAKYYKAKNIVLPNGSFDPWYPLGTYISYPELHQKAFLISGAAHCADMYPAWEGEPEALAPARAEIEKELEYFITATMATVALTLLLLVLLALSTDAYIHLRHPNLPHFLMGRPPGGFLESGYHNAVGRSASVKLAFPEVQEFYITQVLDHLNSSDARTWQQRVQYNPQFYNNSNIAFVMIGGESMIAEKWLGNVNVSMMKMAKKFGAAAFHLEHRFFGQSRPFPTMTTEALAYCTTEQALADLAEFIRQMNIKYNFKNARWVTFGGSYPGSLSAWFRSKYPELSVGAVASSAPLNLKLDFYEYSMVVEQVLNETDPVCHDQVRDAIAHIQKIMLTTAGRQQLNQAFNLQPPFDDSNITPLSLQNFMSNLYGMFQGVVQYTYDGRDQFTMGDLNVRKLCDAVTKMPANKPLQQIRAVMDFLNTFYPHTGSCVGNVSTCTFANSYDEIIKVYGNVTYDESTDIAAWRGWMWLCCNEIGFLQTTDGGKNIFGEMVPLNFYVDMCTDLFGPTVKIDQIASRNDIAQEYYGGADHYKVSVSDAACAVVLSSFLLRRAPSSNVFHKVSVNGAVVTVAETVLVYVKATNVILPNGSLDPWHALGTYIEDKPTHKIPLLINGTAHCADMYPAYPNEPKALEAARQTIEDEVAYYIQQSDLFRNSQFH</sequence>
<evidence type="ECO:0000256" key="5">
    <source>
        <dbReference type="ARBA" id="ARBA00023180"/>
    </source>
</evidence>
<keyword evidence="4" id="KW-0378">Hydrolase</keyword>
<dbReference type="InterPro" id="IPR042269">
    <property type="entry name" value="Ser_carbopepase_S28_SKS"/>
</dbReference>
<dbReference type="Gene3D" id="3.40.50.1820">
    <property type="entry name" value="alpha/beta hydrolase"/>
    <property type="match status" value="2"/>
</dbReference>
<gene>
    <name evidence="6" type="ORF">TCNE_LOCUS10188</name>
</gene>
<reference evidence="6 7" key="2">
    <citation type="submission" date="2018-11" db="EMBL/GenBank/DDBJ databases">
        <authorList>
            <consortium name="Pathogen Informatics"/>
        </authorList>
    </citation>
    <scope>NUCLEOTIDE SEQUENCE [LARGE SCALE GENOMIC DNA]</scope>
</reference>
<proteinExistence type="inferred from homology"/>